<protein>
    <submittedName>
        <fullName evidence="4">3-oxoacyl-[acyl-carrier-protein] synthase III C-terminal domain-containing protein</fullName>
    </submittedName>
</protein>
<name>A0ABW0ALX4_9ACTN</name>
<dbReference type="PANTHER" id="PTHR34069">
    <property type="entry name" value="3-OXOACYL-[ACYL-CARRIER-PROTEIN] SYNTHASE 3"/>
    <property type="match status" value="1"/>
</dbReference>
<gene>
    <name evidence="4" type="ORF">ACFPRH_23945</name>
</gene>
<keyword evidence="1" id="KW-0808">Transferase</keyword>
<dbReference type="SUPFAM" id="SSF53901">
    <property type="entry name" value="Thiolase-like"/>
    <property type="match status" value="1"/>
</dbReference>
<accession>A0ABW0ALX4</accession>
<proteinExistence type="predicted"/>
<evidence type="ECO:0000259" key="3">
    <source>
        <dbReference type="Pfam" id="PF08541"/>
    </source>
</evidence>
<evidence type="ECO:0000313" key="5">
    <source>
        <dbReference type="Proteomes" id="UP001596160"/>
    </source>
</evidence>
<dbReference type="RefSeq" id="WP_344482119.1">
    <property type="nucleotide sequence ID" value="NZ_BAAASB010000017.1"/>
</dbReference>
<dbReference type="InterPro" id="IPR016039">
    <property type="entry name" value="Thiolase-like"/>
</dbReference>
<evidence type="ECO:0000256" key="2">
    <source>
        <dbReference type="ARBA" id="ARBA00023315"/>
    </source>
</evidence>
<evidence type="ECO:0000313" key="4">
    <source>
        <dbReference type="EMBL" id="MFC5154795.1"/>
    </source>
</evidence>
<evidence type="ECO:0000256" key="1">
    <source>
        <dbReference type="ARBA" id="ARBA00022679"/>
    </source>
</evidence>
<dbReference type="EMBL" id="JBHSKP010000017">
    <property type="protein sequence ID" value="MFC5154795.1"/>
    <property type="molecule type" value="Genomic_DNA"/>
</dbReference>
<keyword evidence="2" id="KW-0012">Acyltransferase</keyword>
<keyword evidence="5" id="KW-1185">Reference proteome</keyword>
<dbReference type="Proteomes" id="UP001596160">
    <property type="component" value="Unassembled WGS sequence"/>
</dbReference>
<organism evidence="4 5">
    <name type="scientific">Streptomyces amakusaensis</name>
    <dbReference type="NCBI Taxonomy" id="67271"/>
    <lineage>
        <taxon>Bacteria</taxon>
        <taxon>Bacillati</taxon>
        <taxon>Actinomycetota</taxon>
        <taxon>Actinomycetes</taxon>
        <taxon>Kitasatosporales</taxon>
        <taxon>Streptomycetaceae</taxon>
        <taxon>Streptomyces</taxon>
    </lineage>
</organism>
<dbReference type="InterPro" id="IPR013747">
    <property type="entry name" value="ACP_syn_III_C"/>
</dbReference>
<feature type="domain" description="Beta-ketoacyl-[acyl-carrier-protein] synthase III C-terminal" evidence="3">
    <location>
        <begin position="237"/>
        <end position="325"/>
    </location>
</feature>
<sequence length="329" mass="35646">MPDRAATTLERIESFLPERTVRVDELAESLGLRRAEAGVFRKIYGLDELRLDPANTLFDLALPPARRALAALPEGARVRYVVYAHTIQTLAPPDLDPARMIRDALGLHEAEAFAVSQQACVSSLGAIDAVAELLRAETDETDRADGPDGPSRAYALMVTGERAFSPTVQLIPNTAVMADAGAACLLTVGGPGDIVRSYVTRTLGEYAAGLRLTKEETREYGAVYAQALAGVMRGAVAEAGLDFSGIEMIIPHNVNLISWRGVIKEMGLDPDRVFLENVPRYSHCYASDNFVNYVTLRDSGRLVDGADYLFVSVGLGATLGAMVVRHRRR</sequence>
<dbReference type="Pfam" id="PF08541">
    <property type="entry name" value="ACP_syn_III_C"/>
    <property type="match status" value="1"/>
</dbReference>
<comment type="caution">
    <text evidence="4">The sequence shown here is derived from an EMBL/GenBank/DDBJ whole genome shotgun (WGS) entry which is preliminary data.</text>
</comment>
<dbReference type="PANTHER" id="PTHR34069:SF2">
    <property type="entry name" value="BETA-KETOACYL-[ACYL-CARRIER-PROTEIN] SYNTHASE III"/>
    <property type="match status" value="1"/>
</dbReference>
<dbReference type="Gene3D" id="3.40.47.10">
    <property type="match status" value="2"/>
</dbReference>
<reference evidence="5" key="1">
    <citation type="journal article" date="2019" name="Int. J. Syst. Evol. Microbiol.">
        <title>The Global Catalogue of Microorganisms (GCM) 10K type strain sequencing project: providing services to taxonomists for standard genome sequencing and annotation.</title>
        <authorList>
            <consortium name="The Broad Institute Genomics Platform"/>
            <consortium name="The Broad Institute Genome Sequencing Center for Infectious Disease"/>
            <person name="Wu L."/>
            <person name="Ma J."/>
        </authorList>
    </citation>
    <scope>NUCLEOTIDE SEQUENCE [LARGE SCALE GENOMIC DNA]</scope>
    <source>
        <strain evidence="5">PCU 266</strain>
    </source>
</reference>